<dbReference type="EMBL" id="BMQN01000003">
    <property type="protein sequence ID" value="GGR93213.1"/>
    <property type="molecule type" value="Genomic_DNA"/>
</dbReference>
<evidence type="ECO:0000259" key="1">
    <source>
        <dbReference type="Pfam" id="PF01370"/>
    </source>
</evidence>
<dbReference type="InterPro" id="IPR050177">
    <property type="entry name" value="Lipid_A_modif_metabolic_enz"/>
</dbReference>
<protein>
    <submittedName>
        <fullName evidence="2">NDP-sugar dehydratase or epimerase</fullName>
    </submittedName>
</protein>
<proteinExistence type="predicted"/>
<dbReference type="InterPro" id="IPR036291">
    <property type="entry name" value="NAD(P)-bd_dom_sf"/>
</dbReference>
<dbReference type="InterPro" id="IPR001509">
    <property type="entry name" value="Epimerase_deHydtase"/>
</dbReference>
<dbReference type="PANTHER" id="PTHR43245">
    <property type="entry name" value="BIFUNCTIONAL POLYMYXIN RESISTANCE PROTEIN ARNA"/>
    <property type="match status" value="1"/>
</dbReference>
<evidence type="ECO:0000313" key="3">
    <source>
        <dbReference type="Proteomes" id="UP000644548"/>
    </source>
</evidence>
<dbReference type="Proteomes" id="UP000644548">
    <property type="component" value="Unassembled WGS sequence"/>
</dbReference>
<keyword evidence="3" id="KW-1185">Reference proteome</keyword>
<sequence>MKVLVTGGSGFIGQNLLQLFDQQQVDYLNLDQVPPSTYGLSRWKACDLSHYQELERLVNDYAPTHVVHLAAITNTLYNDLGYYYLDNVVATENLILICETLPIQRFVLTSTQFVVGPGQPHTSDTDFSPHTAYGESKVRCEQFLRAIDPPYDWTIIRPTNIWGPMHPRYPQEFWNIARRGLYVHPGIQPVIRSYGFVGNVVEQISTILRAERAAVNHKVFYVGDEPIDLYDWSNGFNLVLSGRKAPRVNTALVRYLALLGDGLGKLNITFPITSSRYRSMTMDYPTPMAETFKALGTPKYSLEEGIQLTAEWLKSEGWTLK</sequence>
<gene>
    <name evidence="2" type="ORF">GCM10008960_20240</name>
</gene>
<dbReference type="Gene3D" id="3.40.50.720">
    <property type="entry name" value="NAD(P)-binding Rossmann-like Domain"/>
    <property type="match status" value="1"/>
</dbReference>
<name>A0ABQ2S337_9DEIO</name>
<dbReference type="SUPFAM" id="SSF51735">
    <property type="entry name" value="NAD(P)-binding Rossmann-fold domains"/>
    <property type="match status" value="1"/>
</dbReference>
<evidence type="ECO:0000313" key="2">
    <source>
        <dbReference type="EMBL" id="GGR93213.1"/>
    </source>
</evidence>
<dbReference type="RefSeq" id="WP_189073043.1">
    <property type="nucleotide sequence ID" value="NZ_BMQN01000003.1"/>
</dbReference>
<feature type="domain" description="NAD-dependent epimerase/dehydratase" evidence="1">
    <location>
        <begin position="3"/>
        <end position="223"/>
    </location>
</feature>
<dbReference type="PANTHER" id="PTHR43245:SF13">
    <property type="entry name" value="UDP-D-APIOSE_UDP-D-XYLOSE SYNTHASE 2"/>
    <property type="match status" value="1"/>
</dbReference>
<dbReference type="Pfam" id="PF01370">
    <property type="entry name" value="Epimerase"/>
    <property type="match status" value="1"/>
</dbReference>
<reference evidence="3" key="1">
    <citation type="journal article" date="2019" name="Int. J. Syst. Evol. Microbiol.">
        <title>The Global Catalogue of Microorganisms (GCM) 10K type strain sequencing project: providing services to taxonomists for standard genome sequencing and annotation.</title>
        <authorList>
            <consortium name="The Broad Institute Genomics Platform"/>
            <consortium name="The Broad Institute Genome Sequencing Center for Infectious Disease"/>
            <person name="Wu L."/>
            <person name="Ma J."/>
        </authorList>
    </citation>
    <scope>NUCLEOTIDE SEQUENCE [LARGE SCALE GENOMIC DNA]</scope>
    <source>
        <strain evidence="3">JCM 31405</strain>
    </source>
</reference>
<accession>A0ABQ2S337</accession>
<organism evidence="2 3">
    <name type="scientific">Deinococcus sedimenti</name>
    <dbReference type="NCBI Taxonomy" id="1867090"/>
    <lineage>
        <taxon>Bacteria</taxon>
        <taxon>Thermotogati</taxon>
        <taxon>Deinococcota</taxon>
        <taxon>Deinococci</taxon>
        <taxon>Deinococcales</taxon>
        <taxon>Deinococcaceae</taxon>
        <taxon>Deinococcus</taxon>
    </lineage>
</organism>
<comment type="caution">
    <text evidence="2">The sequence shown here is derived from an EMBL/GenBank/DDBJ whole genome shotgun (WGS) entry which is preliminary data.</text>
</comment>